<organism evidence="1 2">
    <name type="scientific">Dactylonectria estremocensis</name>
    <dbReference type="NCBI Taxonomy" id="1079267"/>
    <lineage>
        <taxon>Eukaryota</taxon>
        <taxon>Fungi</taxon>
        <taxon>Dikarya</taxon>
        <taxon>Ascomycota</taxon>
        <taxon>Pezizomycotina</taxon>
        <taxon>Sordariomycetes</taxon>
        <taxon>Hypocreomycetidae</taxon>
        <taxon>Hypocreales</taxon>
        <taxon>Nectriaceae</taxon>
        <taxon>Dactylonectria</taxon>
    </lineage>
</organism>
<reference evidence="1" key="1">
    <citation type="journal article" date="2021" name="Nat. Commun.">
        <title>Genetic determinants of endophytism in the Arabidopsis root mycobiome.</title>
        <authorList>
            <person name="Mesny F."/>
            <person name="Miyauchi S."/>
            <person name="Thiergart T."/>
            <person name="Pickel B."/>
            <person name="Atanasova L."/>
            <person name="Karlsson M."/>
            <person name="Huettel B."/>
            <person name="Barry K.W."/>
            <person name="Haridas S."/>
            <person name="Chen C."/>
            <person name="Bauer D."/>
            <person name="Andreopoulos W."/>
            <person name="Pangilinan J."/>
            <person name="LaButti K."/>
            <person name="Riley R."/>
            <person name="Lipzen A."/>
            <person name="Clum A."/>
            <person name="Drula E."/>
            <person name="Henrissat B."/>
            <person name="Kohler A."/>
            <person name="Grigoriev I.V."/>
            <person name="Martin F.M."/>
            <person name="Hacquard S."/>
        </authorList>
    </citation>
    <scope>NUCLEOTIDE SEQUENCE</scope>
    <source>
        <strain evidence="1">MPI-CAGE-AT-0021</strain>
    </source>
</reference>
<dbReference type="EMBL" id="JAGMUU010000010">
    <property type="protein sequence ID" value="KAH7144652.1"/>
    <property type="molecule type" value="Genomic_DNA"/>
</dbReference>
<comment type="caution">
    <text evidence="1">The sequence shown here is derived from an EMBL/GenBank/DDBJ whole genome shotgun (WGS) entry which is preliminary data.</text>
</comment>
<keyword evidence="2" id="KW-1185">Reference proteome</keyword>
<dbReference type="AlphaFoldDB" id="A0A9P9EQV6"/>
<sequence>MADEEAALLFFLLKLPYPPLLPPPHDPIPWIFSPSLTHLSSVTRCSFARSLNPAIVGQSLSYPLARSLTIIAFAPSASWFASWFTSLIPFLVPGPLPASALPQTRSTRLSVNRSCITITTSSLSQTSFTSLTRAALLFHFSIIRFCLHKDFATLHLDLMPPRQPRA</sequence>
<dbReference type="Proteomes" id="UP000717696">
    <property type="component" value="Unassembled WGS sequence"/>
</dbReference>
<gene>
    <name evidence="1" type="ORF">B0J13DRAFT_49002</name>
</gene>
<protein>
    <submittedName>
        <fullName evidence="1">Uncharacterized protein</fullName>
    </submittedName>
</protein>
<accession>A0A9P9EQV6</accession>
<name>A0A9P9EQV6_9HYPO</name>
<evidence type="ECO:0000313" key="2">
    <source>
        <dbReference type="Proteomes" id="UP000717696"/>
    </source>
</evidence>
<evidence type="ECO:0000313" key="1">
    <source>
        <dbReference type="EMBL" id="KAH7144652.1"/>
    </source>
</evidence>
<proteinExistence type="predicted"/>